<evidence type="ECO:0000256" key="2">
    <source>
        <dbReference type="ARBA" id="ARBA00022603"/>
    </source>
</evidence>
<dbReference type="GO" id="GO:0032259">
    <property type="term" value="P:methylation"/>
    <property type="evidence" value="ECO:0007669"/>
    <property type="project" value="UniProtKB-KW"/>
</dbReference>
<keyword evidence="7" id="KW-1185">Reference proteome</keyword>
<dbReference type="InterPro" id="IPR051419">
    <property type="entry name" value="Lys/N-term_MeTrsfase_sf"/>
</dbReference>
<dbReference type="OrthoDB" id="411785at2759"/>
<name>A0A8J4PN81_9MYCE</name>
<dbReference type="FunFam" id="3.40.50.150:FF:000903">
    <property type="entry name" value="Uncharacterized protein"/>
    <property type="match status" value="1"/>
</dbReference>
<dbReference type="PANTHER" id="PTHR12176:SF78">
    <property type="entry name" value="EEF1A LYSINE AND N-TERMINAL METHYLTRANSFERASE"/>
    <property type="match status" value="1"/>
</dbReference>
<gene>
    <name evidence="6" type="ORF">CYY_009179</name>
</gene>
<dbReference type="InterPro" id="IPR029063">
    <property type="entry name" value="SAM-dependent_MTases_sf"/>
</dbReference>
<evidence type="ECO:0000313" key="6">
    <source>
        <dbReference type="EMBL" id="KAF2069501.1"/>
    </source>
</evidence>
<keyword evidence="4" id="KW-0511">Multifunctional enzyme</keyword>
<evidence type="ECO:0000256" key="4">
    <source>
        <dbReference type="ARBA" id="ARBA00023268"/>
    </source>
</evidence>
<evidence type="ECO:0000256" key="3">
    <source>
        <dbReference type="ARBA" id="ARBA00022679"/>
    </source>
</evidence>
<dbReference type="InterPro" id="IPR025714">
    <property type="entry name" value="Methyltranfer_dom"/>
</dbReference>
<dbReference type="Proteomes" id="UP000695562">
    <property type="component" value="Unassembled WGS sequence"/>
</dbReference>
<dbReference type="SUPFAM" id="SSF53335">
    <property type="entry name" value="S-adenosyl-L-methionine-dependent methyltransferases"/>
    <property type="match status" value="1"/>
</dbReference>
<evidence type="ECO:0000259" key="5">
    <source>
        <dbReference type="Pfam" id="PF13847"/>
    </source>
</evidence>
<dbReference type="AlphaFoldDB" id="A0A8J4PN81"/>
<comment type="similarity">
    <text evidence="1">Belongs to the methyltransferase superfamily.</text>
</comment>
<keyword evidence="3" id="KW-0808">Transferase</keyword>
<protein>
    <recommendedName>
        <fullName evidence="5">Methyltransferase domain-containing protein</fullName>
    </recommendedName>
</protein>
<reference evidence="6" key="1">
    <citation type="submission" date="2020-01" db="EMBL/GenBank/DDBJ databases">
        <title>Development of genomics and gene disruption for Polysphondylium violaceum indicates a role for the polyketide synthase stlB in stalk morphogenesis.</title>
        <authorList>
            <person name="Narita B."/>
            <person name="Kawabe Y."/>
            <person name="Kin K."/>
            <person name="Saito T."/>
            <person name="Gibbs R."/>
            <person name="Kuspa A."/>
            <person name="Muzny D."/>
            <person name="Queller D."/>
            <person name="Richards S."/>
            <person name="Strassman J."/>
            <person name="Sucgang R."/>
            <person name="Worley K."/>
            <person name="Schaap P."/>
        </authorList>
    </citation>
    <scope>NUCLEOTIDE SEQUENCE</scope>
    <source>
        <strain evidence="6">QSvi11</strain>
    </source>
</reference>
<accession>A0A8J4PN81</accession>
<dbReference type="PANTHER" id="PTHR12176">
    <property type="entry name" value="SAM-DEPENDENT METHYLTRANSFERASE SUPERFAMILY PROTEIN"/>
    <property type="match status" value="1"/>
</dbReference>
<organism evidence="6 7">
    <name type="scientific">Polysphondylium violaceum</name>
    <dbReference type="NCBI Taxonomy" id="133409"/>
    <lineage>
        <taxon>Eukaryota</taxon>
        <taxon>Amoebozoa</taxon>
        <taxon>Evosea</taxon>
        <taxon>Eumycetozoa</taxon>
        <taxon>Dictyostelia</taxon>
        <taxon>Dictyosteliales</taxon>
        <taxon>Dictyosteliaceae</taxon>
        <taxon>Polysphondylium</taxon>
    </lineage>
</organism>
<dbReference type="Gene3D" id="3.40.50.150">
    <property type="entry name" value="Vaccinia Virus protein VP39"/>
    <property type="match status" value="1"/>
</dbReference>
<evidence type="ECO:0000256" key="1">
    <source>
        <dbReference type="ARBA" id="ARBA00008361"/>
    </source>
</evidence>
<comment type="caution">
    <text evidence="6">The sequence shown here is derived from an EMBL/GenBank/DDBJ whole genome shotgun (WGS) entry which is preliminary data.</text>
</comment>
<proteinExistence type="inferred from homology"/>
<dbReference type="GO" id="GO:0008168">
    <property type="term" value="F:methyltransferase activity"/>
    <property type="evidence" value="ECO:0007669"/>
    <property type="project" value="UniProtKB-KW"/>
</dbReference>
<sequence>MGKKEQIDRENISPSSHEFWDEFYETGEGKGDSYEWYVTFNQLRPHLVKLVKDKDKLLHIGCGNSLLAEDLIEETPTLSLEIISMDVCENAIARMNDRTAKLSNQRVKSSLQYIVGDATDTKYQDQEFDGIIDKGTLDACLSTLDFECGENEIVMKMVCEMHRVLKSKGFFIVLSRNTLLEQYFYISGDDLNWSLKTIELTTPSNKGKGITQVNYIYLLEKD</sequence>
<evidence type="ECO:0000313" key="7">
    <source>
        <dbReference type="Proteomes" id="UP000695562"/>
    </source>
</evidence>
<dbReference type="EMBL" id="AJWJ01000650">
    <property type="protein sequence ID" value="KAF2069501.1"/>
    <property type="molecule type" value="Genomic_DNA"/>
</dbReference>
<feature type="domain" description="Methyltransferase" evidence="5">
    <location>
        <begin position="53"/>
        <end position="179"/>
    </location>
</feature>
<dbReference type="Pfam" id="PF13847">
    <property type="entry name" value="Methyltransf_31"/>
    <property type="match status" value="1"/>
</dbReference>
<keyword evidence="2" id="KW-0489">Methyltransferase</keyword>